<dbReference type="PANTHER" id="PTHR30250:SF26">
    <property type="entry name" value="PSMA PROTEIN"/>
    <property type="match status" value="1"/>
</dbReference>
<feature type="transmembrane region" description="Helical" evidence="6">
    <location>
        <begin position="85"/>
        <end position="107"/>
    </location>
</feature>
<name>A0AA92X721_9GAMM</name>
<sequence>MSKNKIIVKNTIFLATRTVLSIIISFYTTRVILQQLGASDYGLFSVVYGIVGFTVFLSSAMNESVQRFIAINIGKKDLQALKDTVWNGFITYLGLGLIFFVFLMLLRDYLVMNFLNIPTSSIDITKQLYTLAVFTIIISIMQTPLNALVIAHEKMSFYAYMSIFDVFSKLIISFLISIVHHDKLFIYSSLLLLSSLLVLFIYFLYCFSRFKYSLVGGRFSLLTIKSISVFSFWNVFGNFAFICRTQGINVTMNLFFSTTVNAAYALSNSVLNAVSSLTQSLAMSIRPQILKTYAEGNKERHNALIMMGSKYTFTLLFILSSPILLCTESVLSLWLVSTPEFTVIFVRFVLVVALIDSFSSSIIAGIQASGNIKIYQLVVGFFVFISLPLAYFLYSLGFPAYSAFIPLIFMSLLNLNLRVYFLCKNSNSKFDFAKYYSSVIIPCVFAAALALTLNLFLKNSVAYDGTIKTIVMLCAHSLLSFLVFFVVVLSSKERSYLFDYVWRKLK</sequence>
<organism evidence="7 8">
    <name type="scientific">Serratia inhibens</name>
    <dbReference type="NCBI Taxonomy" id="2338073"/>
    <lineage>
        <taxon>Bacteria</taxon>
        <taxon>Pseudomonadati</taxon>
        <taxon>Pseudomonadota</taxon>
        <taxon>Gammaproteobacteria</taxon>
        <taxon>Enterobacterales</taxon>
        <taxon>Yersiniaceae</taxon>
        <taxon>Serratia</taxon>
    </lineage>
</organism>
<feature type="transmembrane region" description="Helical" evidence="6">
    <location>
        <begin position="435"/>
        <end position="457"/>
    </location>
</feature>
<evidence type="ECO:0000256" key="1">
    <source>
        <dbReference type="ARBA" id="ARBA00004651"/>
    </source>
</evidence>
<feature type="transmembrane region" description="Helical" evidence="6">
    <location>
        <begin position="127"/>
        <end position="150"/>
    </location>
</feature>
<evidence type="ECO:0000256" key="3">
    <source>
        <dbReference type="ARBA" id="ARBA00022692"/>
    </source>
</evidence>
<gene>
    <name evidence="7" type="ORF">D4100_06500</name>
</gene>
<evidence type="ECO:0000256" key="4">
    <source>
        <dbReference type="ARBA" id="ARBA00022989"/>
    </source>
</evidence>
<feature type="transmembrane region" description="Helical" evidence="6">
    <location>
        <begin position="344"/>
        <end position="367"/>
    </location>
</feature>
<dbReference type="EMBL" id="QYYG01000001">
    <property type="protein sequence ID" value="RJF58401.1"/>
    <property type="molecule type" value="Genomic_DNA"/>
</dbReference>
<protein>
    <recommendedName>
        <fullName evidence="9">Polysaccharide biosynthesis protein</fullName>
    </recommendedName>
</protein>
<evidence type="ECO:0008006" key="9">
    <source>
        <dbReference type="Google" id="ProtNLM"/>
    </source>
</evidence>
<keyword evidence="4 6" id="KW-1133">Transmembrane helix</keyword>
<feature type="transmembrane region" description="Helical" evidence="6">
    <location>
        <begin position="469"/>
        <end position="489"/>
    </location>
</feature>
<dbReference type="InterPro" id="IPR050833">
    <property type="entry name" value="Poly_Biosynth_Transport"/>
</dbReference>
<dbReference type="Proteomes" id="UP000284338">
    <property type="component" value="Unassembled WGS sequence"/>
</dbReference>
<dbReference type="GO" id="GO:0005886">
    <property type="term" value="C:plasma membrane"/>
    <property type="evidence" value="ECO:0007669"/>
    <property type="project" value="UniProtKB-SubCell"/>
</dbReference>
<keyword evidence="3 6" id="KW-0812">Transmembrane</keyword>
<feature type="transmembrane region" description="Helical" evidence="6">
    <location>
        <begin position="374"/>
        <end position="394"/>
    </location>
</feature>
<feature type="transmembrane region" description="Helical" evidence="6">
    <location>
        <begin position="185"/>
        <end position="207"/>
    </location>
</feature>
<keyword evidence="8" id="KW-1185">Reference proteome</keyword>
<feature type="transmembrane region" description="Helical" evidence="6">
    <location>
        <begin position="12"/>
        <end position="29"/>
    </location>
</feature>
<evidence type="ECO:0000256" key="2">
    <source>
        <dbReference type="ARBA" id="ARBA00022475"/>
    </source>
</evidence>
<evidence type="ECO:0000313" key="7">
    <source>
        <dbReference type="EMBL" id="RJF58401.1"/>
    </source>
</evidence>
<dbReference type="GO" id="GO:0042910">
    <property type="term" value="F:xenobiotic transmembrane transporter activity"/>
    <property type="evidence" value="ECO:0007669"/>
    <property type="project" value="InterPro"/>
</dbReference>
<dbReference type="InterPro" id="IPR002528">
    <property type="entry name" value="MATE_fam"/>
</dbReference>
<keyword evidence="5 6" id="KW-0472">Membrane</keyword>
<dbReference type="RefSeq" id="WP_119803630.1">
    <property type="nucleotide sequence ID" value="NZ_QYYG01000001.1"/>
</dbReference>
<accession>A0AA92X721</accession>
<feature type="transmembrane region" description="Helical" evidence="6">
    <location>
        <begin position="303"/>
        <end position="324"/>
    </location>
</feature>
<dbReference type="Pfam" id="PF01554">
    <property type="entry name" value="MatE"/>
    <property type="match status" value="1"/>
</dbReference>
<proteinExistence type="predicted"/>
<dbReference type="AlphaFoldDB" id="A0AA92X721"/>
<feature type="transmembrane region" description="Helical" evidence="6">
    <location>
        <begin position="157"/>
        <end position="179"/>
    </location>
</feature>
<evidence type="ECO:0000313" key="8">
    <source>
        <dbReference type="Proteomes" id="UP000284338"/>
    </source>
</evidence>
<evidence type="ECO:0000256" key="5">
    <source>
        <dbReference type="ARBA" id="ARBA00023136"/>
    </source>
</evidence>
<dbReference type="PANTHER" id="PTHR30250">
    <property type="entry name" value="PST FAMILY PREDICTED COLANIC ACID TRANSPORTER"/>
    <property type="match status" value="1"/>
</dbReference>
<comment type="caution">
    <text evidence="7">The sequence shown here is derived from an EMBL/GenBank/DDBJ whole genome shotgun (WGS) entry which is preliminary data.</text>
</comment>
<feature type="transmembrane region" description="Helical" evidence="6">
    <location>
        <begin position="41"/>
        <end position="61"/>
    </location>
</feature>
<feature type="transmembrane region" description="Helical" evidence="6">
    <location>
        <begin position="400"/>
        <end position="423"/>
    </location>
</feature>
<dbReference type="GO" id="GO:0015297">
    <property type="term" value="F:antiporter activity"/>
    <property type="evidence" value="ECO:0007669"/>
    <property type="project" value="InterPro"/>
</dbReference>
<feature type="transmembrane region" description="Helical" evidence="6">
    <location>
        <begin position="219"/>
        <end position="242"/>
    </location>
</feature>
<comment type="subcellular location">
    <subcellularLocation>
        <location evidence="1">Cell membrane</location>
        <topology evidence="1">Multi-pass membrane protein</topology>
    </subcellularLocation>
</comment>
<keyword evidence="2" id="KW-1003">Cell membrane</keyword>
<feature type="transmembrane region" description="Helical" evidence="6">
    <location>
        <begin position="262"/>
        <end position="282"/>
    </location>
</feature>
<evidence type="ECO:0000256" key="6">
    <source>
        <dbReference type="SAM" id="Phobius"/>
    </source>
</evidence>
<reference evidence="7 8" key="1">
    <citation type="submission" date="2018-09" db="EMBL/GenBank/DDBJ databases">
        <title>Draft genome of a novel serratia sp. strain with antifungal activity.</title>
        <authorList>
            <person name="Dichmann S.I."/>
            <person name="Park B.P."/>
            <person name="Pathiraja D."/>
            <person name="Choi I.-G."/>
            <person name="Stougaard P."/>
            <person name="Hennessy R.C."/>
        </authorList>
    </citation>
    <scope>NUCLEOTIDE SEQUENCE [LARGE SCALE GENOMIC DNA]</scope>
    <source>
        <strain evidence="7 8">S40</strain>
    </source>
</reference>